<dbReference type="AlphaFoldDB" id="A0A6C0DJ43"/>
<reference evidence="2" key="1">
    <citation type="journal article" date="2020" name="Nature">
        <title>Giant virus diversity and host interactions through global metagenomics.</title>
        <authorList>
            <person name="Schulz F."/>
            <person name="Roux S."/>
            <person name="Paez-Espino D."/>
            <person name="Jungbluth S."/>
            <person name="Walsh D.A."/>
            <person name="Denef V.J."/>
            <person name="McMahon K.D."/>
            <person name="Konstantinidis K.T."/>
            <person name="Eloe-Fadrosh E.A."/>
            <person name="Kyrpides N.C."/>
            <person name="Woyke T."/>
        </authorList>
    </citation>
    <scope>NUCLEOTIDE SEQUENCE</scope>
    <source>
        <strain evidence="2">GVMAG-M-3300023174-176</strain>
    </source>
</reference>
<accession>A0A6C0DJ43</accession>
<evidence type="ECO:0000256" key="1">
    <source>
        <dbReference type="SAM" id="MobiDB-lite"/>
    </source>
</evidence>
<evidence type="ECO:0000313" key="2">
    <source>
        <dbReference type="EMBL" id="QHT15575.1"/>
    </source>
</evidence>
<sequence>MRVTRKLKRVRKGKTRARKIRGGANNSNNSNNNINNNSNNNSNNSNNNNDVTRMNLKKFLNNNFEFNSKSINVMARKKDPNETFLLKENPERVSIRTEIIKAFPKYINQDGTINYDGIENMFKNQFFKYKTIGPYYIGIKANPYYYVPGEVSSLTLYIKNGMFGKDIWLTQ</sequence>
<name>A0A6C0DJ43_9ZZZZ</name>
<proteinExistence type="predicted"/>
<feature type="compositionally biased region" description="Low complexity" evidence="1">
    <location>
        <begin position="25"/>
        <end position="49"/>
    </location>
</feature>
<organism evidence="2">
    <name type="scientific">viral metagenome</name>
    <dbReference type="NCBI Taxonomy" id="1070528"/>
    <lineage>
        <taxon>unclassified sequences</taxon>
        <taxon>metagenomes</taxon>
        <taxon>organismal metagenomes</taxon>
    </lineage>
</organism>
<feature type="compositionally biased region" description="Basic residues" evidence="1">
    <location>
        <begin position="1"/>
        <end position="21"/>
    </location>
</feature>
<protein>
    <submittedName>
        <fullName evidence="2">Uncharacterized protein</fullName>
    </submittedName>
</protein>
<feature type="region of interest" description="Disordered" evidence="1">
    <location>
        <begin position="1"/>
        <end position="51"/>
    </location>
</feature>
<dbReference type="EMBL" id="MN739613">
    <property type="protein sequence ID" value="QHT15575.1"/>
    <property type="molecule type" value="Genomic_DNA"/>
</dbReference>